<keyword evidence="1" id="KW-0472">Membrane</keyword>
<dbReference type="Proteomes" id="UP000193317">
    <property type="component" value="Unassembled WGS sequence"/>
</dbReference>
<protein>
    <submittedName>
        <fullName evidence="2">Uncharacterized protein</fullName>
    </submittedName>
</protein>
<comment type="caution">
    <text evidence="2">The sequence shown here is derived from an EMBL/GenBank/DDBJ whole genome shotgun (WGS) entry which is preliminary data.</text>
</comment>
<keyword evidence="1" id="KW-1133">Transmembrane helix</keyword>
<dbReference type="EMBL" id="LQPW01000144">
    <property type="protein sequence ID" value="ORW94037.1"/>
    <property type="molecule type" value="Genomic_DNA"/>
</dbReference>
<dbReference type="AlphaFoldDB" id="A0A1X2E0W9"/>
<name>A0A1X2E0W9_MYCSZ</name>
<evidence type="ECO:0000313" key="3">
    <source>
        <dbReference type="Proteomes" id="UP000193317"/>
    </source>
</evidence>
<evidence type="ECO:0000313" key="2">
    <source>
        <dbReference type="EMBL" id="ORW94037.1"/>
    </source>
</evidence>
<feature type="transmembrane region" description="Helical" evidence="1">
    <location>
        <begin position="135"/>
        <end position="156"/>
    </location>
</feature>
<evidence type="ECO:0000256" key="1">
    <source>
        <dbReference type="SAM" id="Phobius"/>
    </source>
</evidence>
<feature type="transmembrane region" description="Helical" evidence="1">
    <location>
        <begin position="105"/>
        <end position="123"/>
    </location>
</feature>
<organism evidence="2 3">
    <name type="scientific">Mycobacterium szulgai</name>
    <dbReference type="NCBI Taxonomy" id="1787"/>
    <lineage>
        <taxon>Bacteria</taxon>
        <taxon>Bacillati</taxon>
        <taxon>Actinomycetota</taxon>
        <taxon>Actinomycetes</taxon>
        <taxon>Mycobacteriales</taxon>
        <taxon>Mycobacteriaceae</taxon>
        <taxon>Mycobacterium</taxon>
    </lineage>
</organism>
<dbReference type="OrthoDB" id="4948328at2"/>
<proteinExistence type="predicted"/>
<reference evidence="2 3" key="1">
    <citation type="submission" date="2016-01" db="EMBL/GenBank/DDBJ databases">
        <title>The new phylogeny of the genus Mycobacterium.</title>
        <authorList>
            <person name="Tarcisio F."/>
            <person name="Conor M."/>
            <person name="Antonella G."/>
            <person name="Elisabetta G."/>
            <person name="Giulia F.S."/>
            <person name="Sara T."/>
            <person name="Anna F."/>
            <person name="Clotilde B."/>
            <person name="Roberto B."/>
            <person name="Veronica D.S."/>
            <person name="Fabio R."/>
            <person name="Monica P."/>
            <person name="Olivier J."/>
            <person name="Enrico T."/>
            <person name="Nicola S."/>
        </authorList>
    </citation>
    <scope>NUCLEOTIDE SEQUENCE [LARGE SCALE GENOMIC DNA]</scope>
    <source>
        <strain evidence="2 3">DSM 44166</strain>
    </source>
</reference>
<keyword evidence="3" id="KW-1185">Reference proteome</keyword>
<keyword evidence="1" id="KW-0812">Transmembrane</keyword>
<sequence length="185" mass="21169">MTEGILSDAQIATLSAAQRRELIARLALPLHELEDPQVLARERRIRLGLIVAGCIILIPWIGYLGMTLPQKYVAHNWPVTWVGFDLLLVFFMASTAYFGYRRRRLLLLSAFTTGVLLVCDAWFDLLTAGPEDAWLSVITAMLIEIPMAWLLIRGALRLLRLSMARLLVDPDTRLWRIPLFYDYSR</sequence>
<accession>A0A1X2E0W9</accession>
<dbReference type="RefSeq" id="WP_085672227.1">
    <property type="nucleotide sequence ID" value="NZ_JACKRU010000604.1"/>
</dbReference>
<feature type="transmembrane region" description="Helical" evidence="1">
    <location>
        <begin position="78"/>
        <end position="98"/>
    </location>
</feature>
<gene>
    <name evidence="2" type="ORF">AWC27_07700</name>
</gene>
<feature type="transmembrane region" description="Helical" evidence="1">
    <location>
        <begin position="47"/>
        <end position="66"/>
    </location>
</feature>